<dbReference type="Pfam" id="PF07727">
    <property type="entry name" value="RVT_2"/>
    <property type="match status" value="1"/>
</dbReference>
<evidence type="ECO:0000256" key="1">
    <source>
        <dbReference type="PROSITE-ProRule" id="PRU00047"/>
    </source>
</evidence>
<keyword evidence="1" id="KW-0479">Metal-binding</keyword>
<evidence type="ECO:0008006" key="8">
    <source>
        <dbReference type="Google" id="ProtNLM"/>
    </source>
</evidence>
<evidence type="ECO:0000313" key="7">
    <source>
        <dbReference type="Proteomes" id="UP000604046"/>
    </source>
</evidence>
<dbReference type="Pfam" id="PF08783">
    <property type="entry name" value="DWNN"/>
    <property type="match status" value="1"/>
</dbReference>
<protein>
    <recommendedName>
        <fullName evidence="8">Retrovirus-related Pol polyprotein from transposon TNT 1-94</fullName>
    </recommendedName>
</protein>
<feature type="compositionally biased region" description="Acidic residues" evidence="3">
    <location>
        <begin position="471"/>
        <end position="489"/>
    </location>
</feature>
<feature type="compositionally biased region" description="Basic and acidic residues" evidence="3">
    <location>
        <begin position="1696"/>
        <end position="1717"/>
    </location>
</feature>
<feature type="domain" description="CCHC-type" evidence="4">
    <location>
        <begin position="329"/>
        <end position="343"/>
    </location>
</feature>
<feature type="compositionally biased region" description="Acidic residues" evidence="3">
    <location>
        <begin position="418"/>
        <end position="440"/>
    </location>
</feature>
<reference evidence="6" key="1">
    <citation type="submission" date="2021-02" db="EMBL/GenBank/DDBJ databases">
        <authorList>
            <person name="Dougan E. K."/>
            <person name="Rhodes N."/>
            <person name="Thang M."/>
            <person name="Chan C."/>
        </authorList>
    </citation>
    <scope>NUCLEOTIDE SEQUENCE</scope>
</reference>
<feature type="compositionally biased region" description="Acidic residues" evidence="3">
    <location>
        <begin position="1045"/>
        <end position="1056"/>
    </location>
</feature>
<dbReference type="Proteomes" id="UP000604046">
    <property type="component" value="Unassembled WGS sequence"/>
</dbReference>
<feature type="compositionally biased region" description="Low complexity" evidence="3">
    <location>
        <begin position="1685"/>
        <end position="1695"/>
    </location>
</feature>
<evidence type="ECO:0000256" key="3">
    <source>
        <dbReference type="SAM" id="MobiDB-lite"/>
    </source>
</evidence>
<dbReference type="SUPFAM" id="SSF57756">
    <property type="entry name" value="Retrovirus zinc finger-like domains"/>
    <property type="match status" value="1"/>
</dbReference>
<dbReference type="InterPro" id="IPR001878">
    <property type="entry name" value="Znf_CCHC"/>
</dbReference>
<feature type="domain" description="DWNN" evidence="5">
    <location>
        <begin position="2589"/>
        <end position="2660"/>
    </location>
</feature>
<proteinExistence type="predicted"/>
<feature type="compositionally biased region" description="Basic and acidic residues" evidence="3">
    <location>
        <begin position="859"/>
        <end position="876"/>
    </location>
</feature>
<accession>A0A812RKP1</accession>
<feature type="compositionally biased region" description="Basic and acidic residues" evidence="3">
    <location>
        <begin position="512"/>
        <end position="523"/>
    </location>
</feature>
<dbReference type="EMBL" id="CAJNDS010002340">
    <property type="protein sequence ID" value="CAE7440840.1"/>
    <property type="molecule type" value="Genomic_DNA"/>
</dbReference>
<dbReference type="GO" id="GO:0008270">
    <property type="term" value="F:zinc ion binding"/>
    <property type="evidence" value="ECO:0007669"/>
    <property type="project" value="UniProtKB-KW"/>
</dbReference>
<name>A0A812RKP1_9DINO</name>
<gene>
    <name evidence="6" type="ORF">SNAT2548_LOCUS23960</name>
</gene>
<dbReference type="Gene3D" id="3.10.20.90">
    <property type="entry name" value="Phosphatidylinositol 3-kinase Catalytic Subunit, Chain A, domain 1"/>
    <property type="match status" value="1"/>
</dbReference>
<feature type="compositionally biased region" description="Basic and acidic residues" evidence="3">
    <location>
        <begin position="922"/>
        <end position="977"/>
    </location>
</feature>
<feature type="compositionally biased region" description="Low complexity" evidence="3">
    <location>
        <begin position="352"/>
        <end position="370"/>
    </location>
</feature>
<evidence type="ECO:0000259" key="4">
    <source>
        <dbReference type="PROSITE" id="PS50158"/>
    </source>
</evidence>
<feature type="region of interest" description="Disordered" evidence="3">
    <location>
        <begin position="1685"/>
        <end position="1793"/>
    </location>
</feature>
<dbReference type="InterPro" id="IPR013103">
    <property type="entry name" value="RVT_2"/>
</dbReference>
<keyword evidence="2" id="KW-0175">Coiled coil</keyword>
<feature type="compositionally biased region" description="Basic and acidic residues" evidence="3">
    <location>
        <begin position="371"/>
        <end position="385"/>
    </location>
</feature>
<feature type="compositionally biased region" description="Basic residues" evidence="3">
    <location>
        <begin position="386"/>
        <end position="404"/>
    </location>
</feature>
<feature type="compositionally biased region" description="Basic and acidic residues" evidence="3">
    <location>
        <begin position="1729"/>
        <end position="1753"/>
    </location>
</feature>
<feature type="compositionally biased region" description="Basic residues" evidence="3">
    <location>
        <begin position="631"/>
        <end position="641"/>
    </location>
</feature>
<feature type="region of interest" description="Disordered" evidence="3">
    <location>
        <begin position="339"/>
        <end position="445"/>
    </location>
</feature>
<feature type="compositionally biased region" description="Basic and acidic residues" evidence="3">
    <location>
        <begin position="665"/>
        <end position="674"/>
    </location>
</feature>
<dbReference type="PANTHER" id="PTHR11439">
    <property type="entry name" value="GAG-POL-RELATED RETROTRANSPOSON"/>
    <property type="match status" value="1"/>
</dbReference>
<dbReference type="SUPFAM" id="SSF53098">
    <property type="entry name" value="Ribonuclease H-like"/>
    <property type="match status" value="1"/>
</dbReference>
<feature type="compositionally biased region" description="Polar residues" evidence="3">
    <location>
        <begin position="843"/>
        <end position="852"/>
    </location>
</feature>
<organism evidence="6 7">
    <name type="scientific">Symbiodinium natans</name>
    <dbReference type="NCBI Taxonomy" id="878477"/>
    <lineage>
        <taxon>Eukaryota</taxon>
        <taxon>Sar</taxon>
        <taxon>Alveolata</taxon>
        <taxon>Dinophyceae</taxon>
        <taxon>Suessiales</taxon>
        <taxon>Symbiodiniaceae</taxon>
        <taxon>Symbiodinium</taxon>
    </lineage>
</organism>
<dbReference type="PANTHER" id="PTHR11439:SF483">
    <property type="entry name" value="PEPTIDE SYNTHASE GLIP-LIKE, PUTATIVE (AFU_ORTHOLOGUE AFUA_3G12920)-RELATED"/>
    <property type="match status" value="1"/>
</dbReference>
<dbReference type="Gene3D" id="3.30.420.10">
    <property type="entry name" value="Ribonuclease H-like superfamily/Ribonuclease H"/>
    <property type="match status" value="1"/>
</dbReference>
<keyword evidence="1" id="KW-0863">Zinc-finger</keyword>
<feature type="region of interest" description="Disordered" evidence="3">
    <location>
        <begin position="293"/>
        <end position="324"/>
    </location>
</feature>
<dbReference type="SMART" id="SM00343">
    <property type="entry name" value="ZnF_C2HC"/>
    <property type="match status" value="1"/>
</dbReference>
<keyword evidence="7" id="KW-1185">Reference proteome</keyword>
<feature type="region of interest" description="Disordered" evidence="3">
    <location>
        <begin position="465"/>
        <end position="535"/>
    </location>
</feature>
<feature type="region of interest" description="Disordered" evidence="3">
    <location>
        <begin position="907"/>
        <end position="1067"/>
    </location>
</feature>
<dbReference type="InterPro" id="IPR012337">
    <property type="entry name" value="RNaseH-like_sf"/>
</dbReference>
<dbReference type="PROSITE" id="PS50158">
    <property type="entry name" value="ZF_CCHC"/>
    <property type="match status" value="1"/>
</dbReference>
<feature type="compositionally biased region" description="Basic and acidic residues" evidence="3">
    <location>
        <begin position="1057"/>
        <end position="1067"/>
    </location>
</feature>
<dbReference type="Pfam" id="PF00098">
    <property type="entry name" value="zf-CCHC"/>
    <property type="match status" value="1"/>
</dbReference>
<dbReference type="PROSITE" id="PS51282">
    <property type="entry name" value="DWNN"/>
    <property type="match status" value="1"/>
</dbReference>
<dbReference type="SMART" id="SM01180">
    <property type="entry name" value="DWNN"/>
    <property type="match status" value="1"/>
</dbReference>
<dbReference type="InterPro" id="IPR014891">
    <property type="entry name" value="DWNN_domain"/>
</dbReference>
<feature type="compositionally biased region" description="Basic and acidic residues" evidence="3">
    <location>
        <begin position="745"/>
        <end position="775"/>
    </location>
</feature>
<evidence type="ECO:0000259" key="5">
    <source>
        <dbReference type="PROSITE" id="PS51282"/>
    </source>
</evidence>
<evidence type="ECO:0000256" key="2">
    <source>
        <dbReference type="SAM" id="Coils"/>
    </source>
</evidence>
<feature type="compositionally biased region" description="Basic residues" evidence="3">
    <location>
        <begin position="1718"/>
        <end position="1728"/>
    </location>
</feature>
<comment type="caution">
    <text evidence="6">The sequence shown here is derived from an EMBL/GenBank/DDBJ whole genome shotgun (WGS) entry which is preliminary data.</text>
</comment>
<feature type="coiled-coil region" evidence="2">
    <location>
        <begin position="1"/>
        <end position="42"/>
    </location>
</feature>
<dbReference type="OrthoDB" id="1275983at2759"/>
<dbReference type="GO" id="GO:0003676">
    <property type="term" value="F:nucleic acid binding"/>
    <property type="evidence" value="ECO:0007669"/>
    <property type="project" value="InterPro"/>
</dbReference>
<keyword evidence="1" id="KW-0862">Zinc</keyword>
<dbReference type="InterPro" id="IPR036397">
    <property type="entry name" value="RNaseH_sf"/>
</dbReference>
<feature type="compositionally biased region" description="Basic and acidic residues" evidence="3">
    <location>
        <begin position="696"/>
        <end position="717"/>
    </location>
</feature>
<dbReference type="CDD" id="cd09272">
    <property type="entry name" value="RNase_HI_RT_Ty1"/>
    <property type="match status" value="1"/>
</dbReference>
<dbReference type="InterPro" id="IPR036875">
    <property type="entry name" value="Znf_CCHC_sf"/>
</dbReference>
<feature type="compositionally biased region" description="Low complexity" evidence="3">
    <location>
        <begin position="581"/>
        <end position="601"/>
    </location>
</feature>
<feature type="region of interest" description="Disordered" evidence="3">
    <location>
        <begin position="581"/>
        <end position="891"/>
    </location>
</feature>
<evidence type="ECO:0000313" key="6">
    <source>
        <dbReference type="EMBL" id="CAE7440840.1"/>
    </source>
</evidence>
<sequence>MASVEQRFDQLAQQLAVLQTELQESRRREEDLNTRLAQVQQGAIAPTLQATMEQMVETQKAILDSARRDPKKVTLVDNRGLAKPHSYDGTADFLQWKIRLEAFVQSVHEDLEDPMTWAEEETDPISGASVAAAFGSVNPSQHEVPELEGKSQQLYAVLQTLCEKEAFTIIRAAGKGNGLEAWRRLCKRYDPSTGGRRRALLRSVLNPSRVNKIEELSAAVESWEEQVRQYENRRKPDGSRPTLDEDIRVAILESICPAEVERHLQLNQARFADYDEGRKELSSYLETRIGLKLKPGSSSNEQGPTPMDIGAFGGGGKGKGKGADRRAIKCHNCGKPGHIKSECWAPGGGQAGKSAKTNNNNTSKGTPSSKGGKDKKPKGKGDKGGKSGKGKGKGGKGRGGKGGKPKAVGNVEEQREPEGEEAAEWDGGDWEALGWDDGDWNEAAGSNESNYLALGALHVAAPMAKELKEEEAVEETEEEETAEEDEEVPVSEPTPSRTGERTRAALARGTQKKKEPERKKEGVDPAGGSLAVDPSVVEALRSMGILPSGAGSSQETEETGMARLLRVNLALGAIIEQQAAQLASLGSGASATSTPAPATPRAAPPKPPVTTKPALDMPMVADPKQPAPSRPKQKQMPRPKAPKAGPLFKHMPKSEVKVKAMPKVPKRELTRPSGDESSEDEPKAPATSSKGFALLPKEKWSSMRFSERIEHKKEMRKALPRGSIGDADAWSFGSAEEAVGRAKRRLEERRKEKNEKKEKTDKKAKKGNEEAETRSRAPGGSPGGTPKVTSSKRTLAPRKDLRRPSEPQGPPPKPAAKSTPKAEGPRRSSGFTAGSLAMLKSSLAETLRQNIASEEDPEEQRKMEEQRRALQRDRPRQSIVITRENIDDQSFHDSRYFADRAAGVPHHQAWKNEKGRRRALLNRREGLKERVADRIEKDQEWHRRYDSKGSSHKIDKTDRFEGETVTVDERVRDKDADEPAVEAAPLSKRARANLRQEPDDEEVLLATNPERKAKEPRKRPPGYYQRKNLSRRKRKREMRDKGNPEDDDEEEDENEPPPDRGSKDVDGWKRIRLNLDTGAAATAIPTELAEVLKGMGYDLGPTSGTTYKTASAEVMQDEGGLCIQGTDSRGNPKGVAGRVTNVHRPLASGSKVAMGHHLALSRRGGRLIPLGSEAAKEYEKFMAGLVRRHGAQLTPVHVENGIYMMDFWVRPRQTNAPELNATGVRPAEALAGAAGGDEAAGDGEAGEEARMAIVKRSPADPSQEEIDQHRATGHSVHRSWCIHCCRARVTAPRHATGEPADADEGRLPYVSLDYFYLNSGQEKSESEGVLPCLVVKCHKTGRYWSSVVPAKGTDLFAVEWLKRCLAETGFKELCLKSDNENGILALKRKVKEEMNLKIHLVEVPVEDHQSNGYIEVAVREMKRQIRAILSDLQERLGFNIEPTHPCMHWLPRHAAYLISRFRVGADGRTPYERTFGRKWRTPLVSFGEHVLFRPRQPRDGRKHDLEPRVSMGMFVGVGVNNDVFIMTARGVVKGASVTRRPPADQYKYENWSELRGVPWRLQAREPGQLRVELPAVVAQPRRLPQEEVIPRNLYVLKSDLEKHGFTPLCPGCDAQMCDLPHRSHNHECRLRIQSELQKTEEGRARIEAVRDRLNAGRRPKPGGGAPEAVVAANAPVLVGAPEPDAEMAAGEAAGEPLERNVAKDLREREEARGGSSEKKRRQERKGNKRVPDEDLEELHQRMQAESAKGKPEDDSGAVVEMGPLPSAGSRDPQPERQPVDPSAGSAGGNGDGEIELGQLTECLCAVLRDARAKGTISEIFSPPRVAAQAHVVGMRPGFSIDLETQRPDGDYWDLSKDSHVRELFVLLDEQEPKFLGGSPPCGPFSVLQNLVDANAKVPVEVRRKRLAEGKKHLRTAVQAYWKQMEAGRYFLHEHPKGARSWEEPEVKALRADPRVYEVTGPMCRWGMESEDAQGKGLVKKETRWLTNSRCVADVLQGACSNTEGKVWHRHVRLINGRARAAQKYPPKLVKGILTAFRQQLVEDGEFSEALNAMEAGPVPDSPPVIDEEEEIYNLQPELEWVWKQNLYEKVPEEQARAAGKVPITMKWVDRNKGDNERPNYRSRIVCREVKRAKNAEFIPEHASFSAMPPLEAIKLLLSLMVTLKTSKKGRKPLKLRLLDISRAHFYGKAQRDIYVTLPEGDQEPGMVGKLLRSMYGTRDAAAIWQADYTAALLEAGFVRCPAWPAIFYNSATETRLLVHGDDFLILADDDGQAHVEKVLRKKYDLRVDGSIGPGEKKQEFCVLNRLVRFDERSGVISYEPDPRHAEIILKDLHMETCKPVKSPNEKMKAEDLEKRLQLPTVEPERVSQYRSLVMRAAFLAQDRPDLSESVKCLARRMQGPTEADFADLKRLARYLKGAMRLVQRFAPQRFSSIVTIHADSDSAGCLQTRKSTTGLVCYYGRHEVRHSSNLQSTVSLSSGEAEYYALVKGVASGMATQELLRGWGIETKLQVHTDSAAALGTCSRLGLGKSRHVQTRYLWIQEKLANGQFDTKINTADLLTKSLSTESAEQHLRRMSFELVSGRSGIAKVYYRFAHKSQVLEKIEFYGKEIAIGDLRHTIAEKQKLPKVDLQILNESTGEVYTRDGHLLKPNVIVTVRRTPIQTQKKPAVLTLEGRSLP</sequence>